<dbReference type="GO" id="GO:0005886">
    <property type="term" value="C:plasma membrane"/>
    <property type="evidence" value="ECO:0007669"/>
    <property type="project" value="TreeGrafter"/>
</dbReference>
<proteinExistence type="predicted"/>
<dbReference type="Gene3D" id="3.40.50.620">
    <property type="entry name" value="HUPs"/>
    <property type="match status" value="1"/>
</dbReference>
<dbReference type="OMA" id="LWYYWIF"/>
<dbReference type="InterPro" id="IPR051599">
    <property type="entry name" value="Cell_Envelope_Assoc"/>
</dbReference>
<dbReference type="RefSeq" id="WP_014912761.1">
    <property type="nucleotide sequence ID" value="NZ_JBEYGU010000056.1"/>
</dbReference>
<evidence type="ECO:0000256" key="2">
    <source>
        <dbReference type="SAM" id="Phobius"/>
    </source>
</evidence>
<reference evidence="4 5" key="1">
    <citation type="journal article" date="2019" name="Nat. Commun.">
        <title>The antimicrobial potential of Streptomyces from insect microbiomes.</title>
        <authorList>
            <person name="Chevrette M.G."/>
            <person name="Carlson C.M."/>
            <person name="Ortega H.E."/>
            <person name="Thomas C."/>
            <person name="Ananiev G.E."/>
            <person name="Barns K.J."/>
            <person name="Book A.J."/>
            <person name="Cagnazzo J."/>
            <person name="Carlos C."/>
            <person name="Flanigan W."/>
            <person name="Grubbs K.J."/>
            <person name="Horn H.A."/>
            <person name="Hoffmann F.M."/>
            <person name="Klassen J.L."/>
            <person name="Knack J.J."/>
            <person name="Lewin G.R."/>
            <person name="McDonald B.R."/>
            <person name="Muller L."/>
            <person name="Melo W.G.P."/>
            <person name="Pinto-Tomas A.A."/>
            <person name="Schmitz A."/>
            <person name="Wendt-Pienkowski E."/>
            <person name="Wildman S."/>
            <person name="Zhao M."/>
            <person name="Zhang F."/>
            <person name="Bugni T.S."/>
            <person name="Andes D.R."/>
            <person name="Pupo M.T."/>
            <person name="Currie C.R."/>
        </authorList>
    </citation>
    <scope>NUCLEOTIDE SEQUENCE [LARGE SCALE GENOMIC DNA]</scope>
    <source>
        <strain evidence="4 5">SID5840</strain>
    </source>
</reference>
<evidence type="ECO:0000313" key="4">
    <source>
        <dbReference type="EMBL" id="MYR34322.1"/>
    </source>
</evidence>
<keyword evidence="2" id="KW-0812">Transmembrane</keyword>
<evidence type="ECO:0000256" key="1">
    <source>
        <dbReference type="SAM" id="MobiDB-lite"/>
    </source>
</evidence>
<feature type="compositionally biased region" description="Gly residues" evidence="1">
    <location>
        <begin position="151"/>
        <end position="163"/>
    </location>
</feature>
<dbReference type="AlphaFoldDB" id="A0A7K2IWG8"/>
<dbReference type="PANTHER" id="PTHR30336">
    <property type="entry name" value="INNER MEMBRANE PROTEIN, PROBABLE PERMEASE"/>
    <property type="match status" value="1"/>
</dbReference>
<sequence length="383" mass="42594">MRTASDGRGDEAWDHHSAVSADDEATRVFSRGGPADAPTGSETTRDFTRVPETTGAFPRETSDDTTRVFDTSEWNDPDERDVRTPEPDPDSEFTRRFVRERPGSRSRAGGPAPRETYRTDPFEPEPFEPGPPVPGEDPEDDPRRGDFDDFGGSGGGPGRGGRSSGDDRPPHRPKRRKRRRFRLRRIIAVVLLLLVALPPATWGWVWYTARQDDRDVSDAIVVLGASQYNGVPSPVFEARLRQAQVLYQEGVAPMIVTVGGKQPDDAYTEAAAGRNWLIEVGIPADHVIAVEEGRDTLQSFQAVSEVFEANHWETAILVSDPWHSLRSKVMAADHGIEAGTSPARSGPAVIERRTQLWYITRETASLWYYWIFNDSSDIRVNAA</sequence>
<dbReference type="PANTHER" id="PTHR30336:SF20">
    <property type="entry name" value="DUF218 DOMAIN-CONTAINING PROTEIN"/>
    <property type="match status" value="1"/>
</dbReference>
<accession>A0A7K2IWG8</accession>
<dbReference type="InterPro" id="IPR014729">
    <property type="entry name" value="Rossmann-like_a/b/a_fold"/>
</dbReference>
<dbReference type="Pfam" id="PF02698">
    <property type="entry name" value="DUF218"/>
    <property type="match status" value="1"/>
</dbReference>
<feature type="domain" description="DUF218" evidence="3">
    <location>
        <begin position="218"/>
        <end position="348"/>
    </location>
</feature>
<gene>
    <name evidence="4" type="ORF">GTW20_19230</name>
</gene>
<name>A0A7K2IWG8_9ACTN</name>
<feature type="transmembrane region" description="Helical" evidence="2">
    <location>
        <begin position="186"/>
        <end position="207"/>
    </location>
</feature>
<feature type="compositionally biased region" description="Basic and acidic residues" evidence="1">
    <location>
        <begin position="1"/>
        <end position="17"/>
    </location>
</feature>
<evidence type="ECO:0000259" key="3">
    <source>
        <dbReference type="Pfam" id="PF02698"/>
    </source>
</evidence>
<evidence type="ECO:0000313" key="5">
    <source>
        <dbReference type="Proteomes" id="UP000467124"/>
    </source>
</evidence>
<dbReference type="InterPro" id="IPR003848">
    <property type="entry name" value="DUF218"/>
</dbReference>
<keyword evidence="2" id="KW-0472">Membrane</keyword>
<protein>
    <submittedName>
        <fullName evidence="4">YdcF family protein</fullName>
    </submittedName>
</protein>
<dbReference type="EMBL" id="WWHY01000001">
    <property type="protein sequence ID" value="MYR34322.1"/>
    <property type="molecule type" value="Genomic_DNA"/>
</dbReference>
<organism evidence="4 5">
    <name type="scientific">Nocardiopsis alba</name>
    <dbReference type="NCBI Taxonomy" id="53437"/>
    <lineage>
        <taxon>Bacteria</taxon>
        <taxon>Bacillati</taxon>
        <taxon>Actinomycetota</taxon>
        <taxon>Actinomycetes</taxon>
        <taxon>Streptosporangiales</taxon>
        <taxon>Nocardiopsidaceae</taxon>
        <taxon>Nocardiopsis</taxon>
    </lineage>
</organism>
<feature type="region of interest" description="Disordered" evidence="1">
    <location>
        <begin position="1"/>
        <end position="177"/>
    </location>
</feature>
<dbReference type="Proteomes" id="UP000467124">
    <property type="component" value="Unassembled WGS sequence"/>
</dbReference>
<feature type="compositionally biased region" description="Basic and acidic residues" evidence="1">
    <location>
        <begin position="80"/>
        <end position="103"/>
    </location>
</feature>
<dbReference type="CDD" id="cd06259">
    <property type="entry name" value="YdcF-like"/>
    <property type="match status" value="1"/>
</dbReference>
<keyword evidence="2" id="KW-1133">Transmembrane helix</keyword>
<comment type="caution">
    <text evidence="4">The sequence shown here is derived from an EMBL/GenBank/DDBJ whole genome shotgun (WGS) entry which is preliminary data.</text>
</comment>